<dbReference type="EMBL" id="LFIW01001493">
    <property type="protein sequence ID" value="KZL82155.1"/>
    <property type="molecule type" value="Genomic_DNA"/>
</dbReference>
<protein>
    <recommendedName>
        <fullName evidence="4">CCHC-type domain-containing protein</fullName>
    </recommendedName>
</protein>
<organism evidence="2 3">
    <name type="scientific">Colletotrichum incanum</name>
    <name type="common">Soybean anthracnose fungus</name>
    <dbReference type="NCBI Taxonomy" id="1573173"/>
    <lineage>
        <taxon>Eukaryota</taxon>
        <taxon>Fungi</taxon>
        <taxon>Dikarya</taxon>
        <taxon>Ascomycota</taxon>
        <taxon>Pezizomycotina</taxon>
        <taxon>Sordariomycetes</taxon>
        <taxon>Hypocreomycetidae</taxon>
        <taxon>Glomerellales</taxon>
        <taxon>Glomerellaceae</taxon>
        <taxon>Colletotrichum</taxon>
        <taxon>Colletotrichum spaethianum species complex</taxon>
    </lineage>
</organism>
<dbReference type="STRING" id="1573173.A0A161W4Y1"/>
<gene>
    <name evidence="2" type="ORF">CI238_11315</name>
</gene>
<proteinExistence type="predicted"/>
<feature type="region of interest" description="Disordered" evidence="1">
    <location>
        <begin position="1"/>
        <end position="77"/>
    </location>
</feature>
<comment type="caution">
    <text evidence="2">The sequence shown here is derived from an EMBL/GenBank/DDBJ whole genome shotgun (WGS) entry which is preliminary data.</text>
</comment>
<evidence type="ECO:0000313" key="3">
    <source>
        <dbReference type="Proteomes" id="UP000076584"/>
    </source>
</evidence>
<dbReference type="AlphaFoldDB" id="A0A161W4Y1"/>
<evidence type="ECO:0000313" key="2">
    <source>
        <dbReference type="EMBL" id="KZL82155.1"/>
    </source>
</evidence>
<dbReference type="GO" id="GO:0008270">
    <property type="term" value="F:zinc ion binding"/>
    <property type="evidence" value="ECO:0007669"/>
    <property type="project" value="InterPro"/>
</dbReference>
<dbReference type="SUPFAM" id="SSF57756">
    <property type="entry name" value="Retrovirus zinc finger-like domains"/>
    <property type="match status" value="1"/>
</dbReference>
<reference evidence="2 3" key="1">
    <citation type="submission" date="2015-06" db="EMBL/GenBank/DDBJ databases">
        <title>Survival trade-offs in plant roots during colonization by closely related pathogenic and mutualistic fungi.</title>
        <authorList>
            <person name="Hacquard S."/>
            <person name="Kracher B."/>
            <person name="Hiruma K."/>
            <person name="Weinman A."/>
            <person name="Muench P."/>
            <person name="Garrido Oter R."/>
            <person name="Ver Loren van Themaat E."/>
            <person name="Dallerey J.-F."/>
            <person name="Damm U."/>
            <person name="Henrissat B."/>
            <person name="Lespinet O."/>
            <person name="Thon M."/>
            <person name="Kemen E."/>
            <person name="McHardy A.C."/>
            <person name="Schulze-Lefert P."/>
            <person name="O'Connell R.J."/>
        </authorList>
    </citation>
    <scope>NUCLEOTIDE SEQUENCE [LARGE SCALE GENOMIC DNA]</scope>
    <source>
        <strain evidence="2 3">MAFF 238704</strain>
    </source>
</reference>
<keyword evidence="3" id="KW-1185">Reference proteome</keyword>
<sequence>MPRAKKKGGSNGARRQPQDEDDQWMRDDHGRLPLSQLQREATQSNTRLEPNPHLHGNKNQPNPQQQQEVSNPGSAARTYPVQAPQRLEEEQFTYPNSHQVVNNGKRRKIFDTKDTSTTYGSSMRFPAHDASSDNRFFRQSQPSITMGCSGPHQSDDNRSGYHIPAIYSQSRYNGEVRRCKIENQFDYGDEPHGYNGFVRPGNAGSNIRWPPASNEGGYAEFSPYPTQSHYSNSLNANGDRSGELEYFRQTTGAGPHQGFIRMSPQADQTGTIHPPQPVGKPNGSSLHDVDYRRIRPPFEGKVKMSKEEATLNEVTTIQSLDGDRFHEDNVCNQCGHFGHWLGDCIYPDDGGFIMGCPVHNAKGHTWDDCPEAKKMSLKRKIMYLILRRRNKPAIRSTQPWIALVKLALQQGLEEYCWGPSVWTREFVMKMIRGPQAGHPWLNFNYG</sequence>
<dbReference type="Proteomes" id="UP000076584">
    <property type="component" value="Unassembled WGS sequence"/>
</dbReference>
<evidence type="ECO:0008006" key="4">
    <source>
        <dbReference type="Google" id="ProtNLM"/>
    </source>
</evidence>
<name>A0A161W4Y1_COLIC</name>
<accession>A0A161W4Y1</accession>
<evidence type="ECO:0000256" key="1">
    <source>
        <dbReference type="SAM" id="MobiDB-lite"/>
    </source>
</evidence>
<dbReference type="GO" id="GO:0003676">
    <property type="term" value="F:nucleic acid binding"/>
    <property type="evidence" value="ECO:0007669"/>
    <property type="project" value="InterPro"/>
</dbReference>
<dbReference type="InterPro" id="IPR036875">
    <property type="entry name" value="Znf_CCHC_sf"/>
</dbReference>
<feature type="compositionally biased region" description="Polar residues" evidence="1">
    <location>
        <begin position="35"/>
        <end position="48"/>
    </location>
</feature>